<dbReference type="InParanoid" id="A7SXH7"/>
<evidence type="ECO:0000259" key="7">
    <source>
        <dbReference type="PROSITE" id="PS50011"/>
    </source>
</evidence>
<keyword evidence="2 5" id="KW-0547">Nucleotide-binding</keyword>
<dbReference type="GO" id="GO:0005524">
    <property type="term" value="F:ATP binding"/>
    <property type="evidence" value="ECO:0007669"/>
    <property type="project" value="UniProtKB-UniRule"/>
</dbReference>
<dbReference type="InterPro" id="IPR008271">
    <property type="entry name" value="Ser/Thr_kinase_AS"/>
</dbReference>
<dbReference type="AlphaFoldDB" id="A7SXH7"/>
<dbReference type="Pfam" id="PF00069">
    <property type="entry name" value="Pkinase"/>
    <property type="match status" value="1"/>
</dbReference>
<dbReference type="STRING" id="45351.A7SXH7"/>
<evidence type="ECO:0000256" key="1">
    <source>
        <dbReference type="ARBA" id="ARBA00022679"/>
    </source>
</evidence>
<dbReference type="PROSITE" id="PS50011">
    <property type="entry name" value="PROTEIN_KINASE_DOM"/>
    <property type="match status" value="1"/>
</dbReference>
<dbReference type="GO" id="GO:0005737">
    <property type="term" value="C:cytoplasm"/>
    <property type="evidence" value="ECO:0000318"/>
    <property type="project" value="GO_Central"/>
</dbReference>
<evidence type="ECO:0000256" key="3">
    <source>
        <dbReference type="ARBA" id="ARBA00022777"/>
    </source>
</evidence>
<evidence type="ECO:0000256" key="4">
    <source>
        <dbReference type="ARBA" id="ARBA00022840"/>
    </source>
</evidence>
<keyword evidence="3" id="KW-0418">Kinase</keyword>
<feature type="domain" description="Protein kinase" evidence="7">
    <location>
        <begin position="1"/>
        <end position="247"/>
    </location>
</feature>
<dbReference type="InterPro" id="IPR051681">
    <property type="entry name" value="Ser/Thr_Kinases-Pseudokinases"/>
</dbReference>
<dbReference type="OMA" id="CDDEIDP"/>
<protein>
    <recommendedName>
        <fullName evidence="7">Protein kinase domain-containing protein</fullName>
    </recommendedName>
</protein>
<organism evidence="8 9">
    <name type="scientific">Nematostella vectensis</name>
    <name type="common">Starlet sea anemone</name>
    <dbReference type="NCBI Taxonomy" id="45351"/>
    <lineage>
        <taxon>Eukaryota</taxon>
        <taxon>Metazoa</taxon>
        <taxon>Cnidaria</taxon>
        <taxon>Anthozoa</taxon>
        <taxon>Hexacorallia</taxon>
        <taxon>Actiniaria</taxon>
        <taxon>Edwardsiidae</taxon>
        <taxon>Nematostella</taxon>
    </lineage>
</organism>
<keyword evidence="9" id="KW-1185">Reference proteome</keyword>
<reference evidence="8 9" key="1">
    <citation type="journal article" date="2007" name="Science">
        <title>Sea anemone genome reveals ancestral eumetazoan gene repertoire and genomic organization.</title>
        <authorList>
            <person name="Putnam N.H."/>
            <person name="Srivastava M."/>
            <person name="Hellsten U."/>
            <person name="Dirks B."/>
            <person name="Chapman J."/>
            <person name="Salamov A."/>
            <person name="Terry A."/>
            <person name="Shapiro H."/>
            <person name="Lindquist E."/>
            <person name="Kapitonov V.V."/>
            <person name="Jurka J."/>
            <person name="Genikhovich G."/>
            <person name="Grigoriev I.V."/>
            <person name="Lucas S.M."/>
            <person name="Steele R.E."/>
            <person name="Finnerty J.R."/>
            <person name="Technau U."/>
            <person name="Martindale M.Q."/>
            <person name="Rokhsar D.S."/>
        </authorList>
    </citation>
    <scope>NUCLEOTIDE SEQUENCE [LARGE SCALE GENOMIC DNA]</scope>
    <source>
        <strain evidence="9">CH2 X CH6</strain>
    </source>
</reference>
<dbReference type="PANTHER" id="PTHR44329:SF288">
    <property type="entry name" value="MITOGEN-ACTIVATED PROTEIN KINASE KINASE KINASE 20"/>
    <property type="match status" value="1"/>
</dbReference>
<keyword evidence="6" id="KW-0723">Serine/threonine-protein kinase</keyword>
<evidence type="ECO:0000313" key="9">
    <source>
        <dbReference type="Proteomes" id="UP000001593"/>
    </source>
</evidence>
<evidence type="ECO:0000256" key="6">
    <source>
        <dbReference type="RuleBase" id="RU000304"/>
    </source>
</evidence>
<feature type="binding site" evidence="5">
    <location>
        <position position="22"/>
    </location>
    <ligand>
        <name>ATP</name>
        <dbReference type="ChEBI" id="CHEBI:30616"/>
    </ligand>
</feature>
<evidence type="ECO:0000256" key="2">
    <source>
        <dbReference type="ARBA" id="ARBA00022741"/>
    </source>
</evidence>
<dbReference type="PhylomeDB" id="A7SXH7"/>
<dbReference type="SUPFAM" id="SSF56112">
    <property type="entry name" value="Protein kinase-like (PK-like)"/>
    <property type="match status" value="1"/>
</dbReference>
<evidence type="ECO:0000313" key="8">
    <source>
        <dbReference type="EMBL" id="EDO31590.1"/>
    </source>
</evidence>
<keyword evidence="1" id="KW-0808">Transferase</keyword>
<evidence type="ECO:0000256" key="5">
    <source>
        <dbReference type="PROSITE-ProRule" id="PRU10141"/>
    </source>
</evidence>
<dbReference type="SMART" id="SM00220">
    <property type="entry name" value="S_TKc"/>
    <property type="match status" value="1"/>
</dbReference>
<dbReference type="InterPro" id="IPR011009">
    <property type="entry name" value="Kinase-like_dom_sf"/>
</dbReference>
<dbReference type="eggNOG" id="KOG0192">
    <property type="taxonomic scope" value="Eukaryota"/>
</dbReference>
<dbReference type="PROSITE" id="PS00108">
    <property type="entry name" value="PROTEIN_KINASE_ST"/>
    <property type="match status" value="1"/>
</dbReference>
<dbReference type="InterPro" id="IPR000719">
    <property type="entry name" value="Prot_kinase_dom"/>
</dbReference>
<dbReference type="EMBL" id="DS469888">
    <property type="protein sequence ID" value="EDO31590.1"/>
    <property type="molecule type" value="Genomic_DNA"/>
</dbReference>
<dbReference type="PANTHER" id="PTHR44329">
    <property type="entry name" value="SERINE/THREONINE-PROTEIN KINASE TNNI3K-RELATED"/>
    <property type="match status" value="1"/>
</dbReference>
<accession>A7SXH7</accession>
<dbReference type="Gene3D" id="1.10.510.10">
    <property type="entry name" value="Transferase(Phosphotransferase) domain 1"/>
    <property type="match status" value="1"/>
</dbReference>
<dbReference type="GO" id="GO:0007165">
    <property type="term" value="P:signal transduction"/>
    <property type="evidence" value="ECO:0000318"/>
    <property type="project" value="GO_Central"/>
</dbReference>
<feature type="non-terminal residue" evidence="8">
    <location>
        <position position="247"/>
    </location>
</feature>
<keyword evidence="4 5" id="KW-0067">ATP-binding</keyword>
<sequence length="247" mass="28149">IGSGGFGKVVRGECRGQPVAIKFFDKCDDEIDPLRHYFEARKELNVLRRVRQHPYLINIIGVSLRPLCLVLELAEKGNLSESLSSPIPIHRIVLFRIAYQIADALAYLHTLGVIYRDLKPENILVWSLNEGDDLYVKLIDFGTANFATSAGLISMKGTSGNHAPEMLDVEKREYTEQVDIYSYAILLYQIITRKLPFTELKREPEINQAVVNGERPKWRDCPVAFYGLPSLTELMLECWVSKPTRRP</sequence>
<gene>
    <name evidence="8" type="ORF">NEMVEDRAFT_v1g71335</name>
</gene>
<feature type="non-terminal residue" evidence="8">
    <location>
        <position position="1"/>
    </location>
</feature>
<comment type="similarity">
    <text evidence="6">Belongs to the protein kinase superfamily.</text>
</comment>
<dbReference type="GO" id="GO:0004674">
    <property type="term" value="F:protein serine/threonine kinase activity"/>
    <property type="evidence" value="ECO:0000318"/>
    <property type="project" value="GO_Central"/>
</dbReference>
<dbReference type="PROSITE" id="PS00107">
    <property type="entry name" value="PROTEIN_KINASE_ATP"/>
    <property type="match status" value="1"/>
</dbReference>
<name>A7SXH7_NEMVE</name>
<proteinExistence type="inferred from homology"/>
<dbReference type="PIRSF" id="PIRSF000654">
    <property type="entry name" value="Integrin-linked_kinase"/>
    <property type="match status" value="1"/>
</dbReference>
<dbReference type="HOGENOM" id="CLU_000288_7_35_1"/>
<dbReference type="Proteomes" id="UP000001593">
    <property type="component" value="Unassembled WGS sequence"/>
</dbReference>
<dbReference type="InterPro" id="IPR017441">
    <property type="entry name" value="Protein_kinase_ATP_BS"/>
</dbReference>